<dbReference type="GO" id="GO:0005886">
    <property type="term" value="C:plasma membrane"/>
    <property type="evidence" value="ECO:0007669"/>
    <property type="project" value="UniProtKB-SubCell"/>
</dbReference>
<name>A0A1I2Z2C8_9FIRM</name>
<dbReference type="EMBL" id="FOOX01000024">
    <property type="protein sequence ID" value="SFH32048.1"/>
    <property type="molecule type" value="Genomic_DNA"/>
</dbReference>
<evidence type="ECO:0000256" key="6">
    <source>
        <dbReference type="ARBA" id="ARBA00022840"/>
    </source>
</evidence>
<dbReference type="InterPro" id="IPR017871">
    <property type="entry name" value="ABC_transporter-like_CS"/>
</dbReference>
<gene>
    <name evidence="10" type="ORF">SAMN05660649_04732</name>
</gene>
<proteinExistence type="inferred from homology"/>
<evidence type="ECO:0000256" key="5">
    <source>
        <dbReference type="ARBA" id="ARBA00022741"/>
    </source>
</evidence>
<protein>
    <submittedName>
        <fullName evidence="10">Lipooligosaccharide transport system ATP-binding protein</fullName>
    </submittedName>
</protein>
<dbReference type="GO" id="GO:0016887">
    <property type="term" value="F:ATP hydrolysis activity"/>
    <property type="evidence" value="ECO:0007669"/>
    <property type="project" value="InterPro"/>
</dbReference>
<dbReference type="FunFam" id="3.40.50.300:FF:000589">
    <property type="entry name" value="ABC transporter, ATP-binding subunit"/>
    <property type="match status" value="1"/>
</dbReference>
<comment type="similarity">
    <text evidence="2">Belongs to the ABC transporter superfamily.</text>
</comment>
<dbReference type="GO" id="GO:0005524">
    <property type="term" value="F:ATP binding"/>
    <property type="evidence" value="ECO:0007669"/>
    <property type="project" value="UniProtKB-KW"/>
</dbReference>
<accession>A0A1I2Z2C8</accession>
<evidence type="ECO:0000259" key="9">
    <source>
        <dbReference type="PROSITE" id="PS50893"/>
    </source>
</evidence>
<keyword evidence="3" id="KW-0813">Transport</keyword>
<evidence type="ECO:0000256" key="4">
    <source>
        <dbReference type="ARBA" id="ARBA00022475"/>
    </source>
</evidence>
<keyword evidence="6 10" id="KW-0067">ATP-binding</keyword>
<evidence type="ECO:0000256" key="3">
    <source>
        <dbReference type="ARBA" id="ARBA00022448"/>
    </source>
</evidence>
<evidence type="ECO:0000313" key="10">
    <source>
        <dbReference type="EMBL" id="SFH32048.1"/>
    </source>
</evidence>
<keyword evidence="5" id="KW-0547">Nucleotide-binding</keyword>
<evidence type="ECO:0000256" key="8">
    <source>
        <dbReference type="ARBA" id="ARBA00023136"/>
    </source>
</evidence>
<dbReference type="Pfam" id="PF00005">
    <property type="entry name" value="ABC_tran"/>
    <property type="match status" value="1"/>
</dbReference>
<dbReference type="InterPro" id="IPR003439">
    <property type="entry name" value="ABC_transporter-like_ATP-bd"/>
</dbReference>
<comment type="subcellular location">
    <subcellularLocation>
        <location evidence="1">Cell membrane</location>
    </subcellularLocation>
</comment>
<keyword evidence="4" id="KW-1003">Cell membrane</keyword>
<dbReference type="Gene3D" id="3.40.50.300">
    <property type="entry name" value="P-loop containing nucleotide triphosphate hydrolases"/>
    <property type="match status" value="1"/>
</dbReference>
<feature type="domain" description="ABC transporter" evidence="9">
    <location>
        <begin position="7"/>
        <end position="237"/>
    </location>
</feature>
<dbReference type="AlphaFoldDB" id="A0A1I2Z2C8"/>
<dbReference type="InterPro" id="IPR027417">
    <property type="entry name" value="P-loop_NTPase"/>
</dbReference>
<reference evidence="11" key="1">
    <citation type="submission" date="2016-10" db="EMBL/GenBank/DDBJ databases">
        <authorList>
            <person name="Varghese N."/>
            <person name="Submissions S."/>
        </authorList>
    </citation>
    <scope>NUCLEOTIDE SEQUENCE [LARGE SCALE GENOMIC DNA]</scope>
    <source>
        <strain evidence="11">DSM 17038</strain>
    </source>
</reference>
<evidence type="ECO:0000256" key="7">
    <source>
        <dbReference type="ARBA" id="ARBA00022967"/>
    </source>
</evidence>
<dbReference type="InterPro" id="IPR050763">
    <property type="entry name" value="ABC_transporter_ATP-binding"/>
</dbReference>
<dbReference type="InterPro" id="IPR003593">
    <property type="entry name" value="AAA+_ATPase"/>
</dbReference>
<sequence>MIMDNVIEVRDLIKKYNGFTAVAGINFQVRRGECFGILGPNGAGKSSTVKMIYCFSPVTAGEISVLGMDVLSRPREIKARLGVVAQENNLDPDLTALQNLVSYAGFYRIPSAEARERAMELLGFFDLEKWANHKVDDLSGGMKRKLTIARGLINRPEVLILDEPTTGLDPQARHVVWQQMNSLRERGVTLLLTTHYLDEAQHLCDRLIIMHRGAIVEEGSPGDLVAQHIGDEVVEVVKGAGAAAEIVSRLKDLIKGHLVVGDNLYLYPLDGRELVNELGQLGVGRLYLRPATLEDVFLKLTGRGLTEE</sequence>
<dbReference type="PROSITE" id="PS00211">
    <property type="entry name" value="ABC_TRANSPORTER_1"/>
    <property type="match status" value="1"/>
</dbReference>
<dbReference type="STRING" id="341036.SAMN05660649_04732"/>
<dbReference type="Proteomes" id="UP000199337">
    <property type="component" value="Unassembled WGS sequence"/>
</dbReference>
<evidence type="ECO:0000313" key="11">
    <source>
        <dbReference type="Proteomes" id="UP000199337"/>
    </source>
</evidence>
<keyword evidence="7" id="KW-1278">Translocase</keyword>
<organism evidence="10 11">
    <name type="scientific">Desulfotruncus arcticus DSM 17038</name>
    <dbReference type="NCBI Taxonomy" id="1121424"/>
    <lineage>
        <taxon>Bacteria</taxon>
        <taxon>Bacillati</taxon>
        <taxon>Bacillota</taxon>
        <taxon>Clostridia</taxon>
        <taxon>Eubacteriales</taxon>
        <taxon>Desulfallaceae</taxon>
        <taxon>Desulfotruncus</taxon>
    </lineage>
</organism>
<evidence type="ECO:0000256" key="2">
    <source>
        <dbReference type="ARBA" id="ARBA00005417"/>
    </source>
</evidence>
<keyword evidence="8" id="KW-0472">Membrane</keyword>
<dbReference type="SUPFAM" id="SSF52540">
    <property type="entry name" value="P-loop containing nucleoside triphosphate hydrolases"/>
    <property type="match status" value="1"/>
</dbReference>
<dbReference type="PANTHER" id="PTHR42711">
    <property type="entry name" value="ABC TRANSPORTER ATP-BINDING PROTEIN"/>
    <property type="match status" value="1"/>
</dbReference>
<dbReference type="PROSITE" id="PS50893">
    <property type="entry name" value="ABC_TRANSPORTER_2"/>
    <property type="match status" value="1"/>
</dbReference>
<dbReference type="SMART" id="SM00382">
    <property type="entry name" value="AAA"/>
    <property type="match status" value="1"/>
</dbReference>
<dbReference type="PANTHER" id="PTHR42711:SF5">
    <property type="entry name" value="ABC TRANSPORTER ATP-BINDING PROTEIN NATA"/>
    <property type="match status" value="1"/>
</dbReference>
<keyword evidence="11" id="KW-1185">Reference proteome</keyword>
<evidence type="ECO:0000256" key="1">
    <source>
        <dbReference type="ARBA" id="ARBA00004236"/>
    </source>
</evidence>